<organism evidence="1">
    <name type="scientific">Saccharomyces pastorianus</name>
    <name type="common">Lager yeast</name>
    <name type="synonym">Saccharomyces cerevisiae x Saccharomyces eubayanus</name>
    <dbReference type="NCBI Taxonomy" id="27292"/>
    <lineage>
        <taxon>Eukaryota</taxon>
        <taxon>Fungi</taxon>
        <taxon>Dikarya</taxon>
        <taxon>Ascomycota</taxon>
        <taxon>Saccharomycotina</taxon>
        <taxon>Saccharomycetes</taxon>
        <taxon>Saccharomycetales</taxon>
        <taxon>Saccharomycetaceae</taxon>
        <taxon>Saccharomyces</taxon>
    </lineage>
</organism>
<evidence type="ECO:0000313" key="1">
    <source>
        <dbReference type="EMBL" id="AOT85256.1"/>
    </source>
</evidence>
<protein>
    <recommendedName>
        <fullName evidence="2">Homing endonuclease LAGLIDADG domain-containing protein</fullName>
    </recommendedName>
</protein>
<dbReference type="RefSeq" id="YP_009310862.1">
    <property type="nucleotide sequence ID" value="NC_031515.1"/>
</dbReference>
<geneLocation type="mitochondrion" evidence="1"/>
<sequence>TYYMFLYMTRGSVRPPIWVGESTTLNYHIMLYLLLMDNIYKKKKTYESIMNKYTNVMDRYFINIDKENKINKLKFLDNYTEYEKGYYLSGLFEGDGNIYTRCFTIIFSLEDVILADYLCTYFKIGHITARYNNKKELTAVEWNIMKRKDQEVFMNYINGKLFMKDMINIMNMILMIY</sequence>
<dbReference type="EMBL" id="KX657750">
    <property type="protein sequence ID" value="AOT85256.1"/>
    <property type="molecule type" value="Genomic_DNA"/>
</dbReference>
<name>A0A1D8GYU4_SACPS</name>
<dbReference type="InterPro" id="IPR027434">
    <property type="entry name" value="Homing_endonucl"/>
</dbReference>
<dbReference type="Gene3D" id="3.10.28.10">
    <property type="entry name" value="Homing endonucleases"/>
    <property type="match status" value="1"/>
</dbReference>
<keyword evidence="1" id="KW-0496">Mitochondrion</keyword>
<evidence type="ECO:0008006" key="2">
    <source>
        <dbReference type="Google" id="ProtNLM"/>
    </source>
</evidence>
<proteinExistence type="predicted"/>
<dbReference type="AlphaFoldDB" id="A0A1D8GYU4"/>
<dbReference type="SUPFAM" id="SSF55608">
    <property type="entry name" value="Homing endonucleases"/>
    <property type="match status" value="1"/>
</dbReference>
<dbReference type="InterPro" id="IPR051289">
    <property type="entry name" value="LAGLIDADG_Endonuclease"/>
</dbReference>
<gene>
    <name evidence="1" type="primary">cox1-I4 RF</name>
</gene>
<reference evidence="1" key="1">
    <citation type="journal article" date="2017" name="DNA Res.">
        <title>The evolutionary history of Saccharomyces species inferred from completed mitochondrial genomes and revision in the 'yeast mitochondrial genetic code'.</title>
        <authorList>
            <person name="Sulo P."/>
            <person name="Szaboova D."/>
            <person name="Bielik P."/>
            <person name="Polakova S."/>
            <person name="Soltys K."/>
            <person name="Jatzova K."/>
            <person name="Szemes T."/>
        </authorList>
    </citation>
    <scope>NUCLEOTIDE SEQUENCE</scope>
    <source>
        <strain evidence="1">NRRL Y-27171</strain>
    </source>
</reference>
<dbReference type="PANTHER" id="PTHR36181:SF3">
    <property type="entry name" value="INTRON-ENCODED DNA ENDONUCLEASE AI5 BETA"/>
    <property type="match status" value="1"/>
</dbReference>
<dbReference type="PANTHER" id="PTHR36181">
    <property type="entry name" value="INTRON-ENCODED ENDONUCLEASE AI3-RELATED"/>
    <property type="match status" value="1"/>
</dbReference>
<accession>A0A1D8GYU4</accession>
<feature type="non-terminal residue" evidence="1">
    <location>
        <position position="1"/>
    </location>
</feature>